<feature type="region of interest" description="Disordered" evidence="1">
    <location>
        <begin position="61"/>
        <end position="97"/>
    </location>
</feature>
<evidence type="ECO:0000313" key="3">
    <source>
        <dbReference type="EMBL" id="XCN72751.1"/>
    </source>
</evidence>
<dbReference type="KEGG" id="eaj:Q3M24_21065"/>
<gene>
    <name evidence="3" type="ORF">Q3M24_21065</name>
</gene>
<protein>
    <submittedName>
        <fullName evidence="3">Zinc ribbon domain-containing protein</fullName>
    </submittedName>
</protein>
<evidence type="ECO:0000256" key="1">
    <source>
        <dbReference type="SAM" id="MobiDB-lite"/>
    </source>
</evidence>
<dbReference type="PANTHER" id="PTHR34404:SF2">
    <property type="entry name" value="CONSERVED SERINE RICH PROTEIN"/>
    <property type="match status" value="1"/>
</dbReference>
<dbReference type="AlphaFoldDB" id="A0AAU8LU93"/>
<reference evidence="3" key="1">
    <citation type="journal article" date="2024" name="Syst. Appl. Microbiol.">
        <title>First single-strain enrichments of Electrothrix cable bacteria, description of E. aestuarii sp. nov. and E. rattekaaiensis sp. nov., and proposal of a cable bacteria taxonomy following the rules of the SeqCode.</title>
        <authorList>
            <person name="Plum-Jensen L.E."/>
            <person name="Schramm A."/>
            <person name="Marshall I.P.G."/>
        </authorList>
    </citation>
    <scope>NUCLEOTIDE SEQUENCE</scope>
    <source>
        <strain evidence="3">Rat1</strain>
    </source>
</reference>
<reference evidence="3" key="2">
    <citation type="submission" date="2024-06" db="EMBL/GenBank/DDBJ databases">
        <authorList>
            <person name="Plum-Jensen L.E."/>
            <person name="Schramm A."/>
            <person name="Marshall I.P.G."/>
        </authorList>
    </citation>
    <scope>NUCLEOTIDE SEQUENCE</scope>
    <source>
        <strain evidence="3">Rat1</strain>
    </source>
</reference>
<dbReference type="EMBL" id="CP159373">
    <property type="protein sequence ID" value="XCN72751.1"/>
    <property type="molecule type" value="Genomic_DNA"/>
</dbReference>
<name>A0AAU8LU93_9BACT</name>
<feature type="domain" description="Putative regulatory protein FmdB zinc ribbon" evidence="2">
    <location>
        <begin position="1"/>
        <end position="41"/>
    </location>
</feature>
<evidence type="ECO:0000259" key="2">
    <source>
        <dbReference type="SMART" id="SM00834"/>
    </source>
</evidence>
<dbReference type="SMART" id="SM00834">
    <property type="entry name" value="CxxC_CXXC_SSSS"/>
    <property type="match status" value="1"/>
</dbReference>
<sequence>MPVYEYECPACEKVFEVHQGINDSPLTSCSVCGGEVKKIMSMSSFHLKGGGWYSDGYASGASSKNGVAGKASSGADSSKKASACGAEGACKGCPASS</sequence>
<dbReference type="PANTHER" id="PTHR34404">
    <property type="entry name" value="REGULATORY PROTEIN, FMDB FAMILY"/>
    <property type="match status" value="1"/>
</dbReference>
<organism evidence="3">
    <name type="scientific">Candidatus Electrothrix aestuarii</name>
    <dbReference type="NCBI Taxonomy" id="3062594"/>
    <lineage>
        <taxon>Bacteria</taxon>
        <taxon>Pseudomonadati</taxon>
        <taxon>Thermodesulfobacteriota</taxon>
        <taxon>Desulfobulbia</taxon>
        <taxon>Desulfobulbales</taxon>
        <taxon>Desulfobulbaceae</taxon>
        <taxon>Candidatus Electrothrix</taxon>
    </lineage>
</organism>
<dbReference type="InterPro" id="IPR013429">
    <property type="entry name" value="Regulatory_FmdB_Zinc_ribbon"/>
</dbReference>
<dbReference type="NCBIfam" id="TIGR02605">
    <property type="entry name" value="CxxC_CxxC_SSSS"/>
    <property type="match status" value="1"/>
</dbReference>
<dbReference type="Pfam" id="PF09723">
    <property type="entry name" value="Zn_ribbon_8"/>
    <property type="match status" value="1"/>
</dbReference>
<accession>A0AAU8LU93</accession>
<proteinExistence type="predicted"/>
<feature type="compositionally biased region" description="Low complexity" evidence="1">
    <location>
        <begin position="68"/>
        <end position="86"/>
    </location>
</feature>